<protein>
    <submittedName>
        <fullName evidence="1">Retrovirus-related Pol polyprotein from transposon TNT 1-94</fullName>
    </submittedName>
</protein>
<sequence>MTPEEAWSGRKPNLAHLKVFGCLAMVHVPSGQRKKSELKSNEQFFVGKKIDVTRDVKFSESRSRFLSCHWSKEESTNPPLNPDIGEEAKRKERLVDKGYSPLQSIVYEDTFASTLAIFSCAILRHWQRSTISKIVEDVENGTLSIEQQQYMEEKWSVQNGVKTSLVHLTRIYDANSEAVGCLVYLSRSCLSDICHSVGIVSHFSNNPGKTHWTAVKRIFRYLKYTKGRVQAD</sequence>
<gene>
    <name evidence="1" type="ORF">T4E_10747</name>
</gene>
<dbReference type="PANTHER" id="PTHR11439">
    <property type="entry name" value="GAG-POL-RELATED RETROTRANSPOSON"/>
    <property type="match status" value="1"/>
</dbReference>
<accession>A0A0V0YHZ2</accession>
<dbReference type="STRING" id="6337.A0A0V0YHZ2"/>
<dbReference type="Proteomes" id="UP000054815">
    <property type="component" value="Unassembled WGS sequence"/>
</dbReference>
<proteinExistence type="predicted"/>
<evidence type="ECO:0000313" key="1">
    <source>
        <dbReference type="EMBL" id="KRX99707.1"/>
    </source>
</evidence>
<dbReference type="AlphaFoldDB" id="A0A0V0YHZ2"/>
<comment type="caution">
    <text evidence="1">The sequence shown here is derived from an EMBL/GenBank/DDBJ whole genome shotgun (WGS) entry which is preliminary data.</text>
</comment>
<dbReference type="PANTHER" id="PTHR11439:SF483">
    <property type="entry name" value="PEPTIDE SYNTHASE GLIP-LIKE, PUTATIVE (AFU_ORTHOLOGUE AFUA_3G12920)-RELATED"/>
    <property type="match status" value="1"/>
</dbReference>
<reference evidence="1 2" key="1">
    <citation type="submission" date="2015-01" db="EMBL/GenBank/DDBJ databases">
        <title>Evolution of Trichinella species and genotypes.</title>
        <authorList>
            <person name="Korhonen P.K."/>
            <person name="Edoardo P."/>
            <person name="Giuseppe L.R."/>
            <person name="Gasser R.B."/>
        </authorList>
    </citation>
    <scope>NUCLEOTIDE SEQUENCE [LARGE SCALE GENOMIC DNA]</scope>
    <source>
        <strain evidence="1">ISS141</strain>
    </source>
</reference>
<name>A0A0V0YHZ2_TRIPS</name>
<evidence type="ECO:0000313" key="2">
    <source>
        <dbReference type="Proteomes" id="UP000054815"/>
    </source>
</evidence>
<dbReference type="EMBL" id="JYDU01000013">
    <property type="protein sequence ID" value="KRX99707.1"/>
    <property type="molecule type" value="Genomic_DNA"/>
</dbReference>
<organism evidence="1 2">
    <name type="scientific">Trichinella pseudospiralis</name>
    <name type="common">Parasitic roundworm</name>
    <dbReference type="NCBI Taxonomy" id="6337"/>
    <lineage>
        <taxon>Eukaryota</taxon>
        <taxon>Metazoa</taxon>
        <taxon>Ecdysozoa</taxon>
        <taxon>Nematoda</taxon>
        <taxon>Enoplea</taxon>
        <taxon>Dorylaimia</taxon>
        <taxon>Trichinellida</taxon>
        <taxon>Trichinellidae</taxon>
        <taxon>Trichinella</taxon>
    </lineage>
</organism>